<gene>
    <name evidence="2" type="ORF">PECUL_23A036995</name>
</gene>
<keyword evidence="3" id="KW-1185">Reference proteome</keyword>
<evidence type="ECO:0000313" key="3">
    <source>
        <dbReference type="Proteomes" id="UP001295444"/>
    </source>
</evidence>
<evidence type="ECO:0000313" key="2">
    <source>
        <dbReference type="EMBL" id="CAH2253563.1"/>
    </source>
</evidence>
<evidence type="ECO:0000256" key="1">
    <source>
        <dbReference type="SAM" id="MobiDB-lite"/>
    </source>
</evidence>
<accession>A0AAD1RGI2</accession>
<protein>
    <submittedName>
        <fullName evidence="2">Uncharacterized protein</fullName>
    </submittedName>
</protein>
<reference evidence="2" key="1">
    <citation type="submission" date="2022-03" db="EMBL/GenBank/DDBJ databases">
        <authorList>
            <person name="Alioto T."/>
            <person name="Alioto T."/>
            <person name="Gomez Garrido J."/>
        </authorList>
    </citation>
    <scope>NUCLEOTIDE SEQUENCE</scope>
</reference>
<name>A0AAD1RGI2_PELCU</name>
<feature type="compositionally biased region" description="Basic and acidic residues" evidence="1">
    <location>
        <begin position="53"/>
        <end position="63"/>
    </location>
</feature>
<dbReference type="EMBL" id="OW240913">
    <property type="protein sequence ID" value="CAH2253563.1"/>
    <property type="molecule type" value="Genomic_DNA"/>
</dbReference>
<dbReference type="Proteomes" id="UP001295444">
    <property type="component" value="Chromosome 02"/>
</dbReference>
<feature type="compositionally biased region" description="Basic and acidic residues" evidence="1">
    <location>
        <begin position="113"/>
        <end position="125"/>
    </location>
</feature>
<proteinExistence type="predicted"/>
<sequence length="125" mass="14433">MYQSRSITTVYMSFKFIFNTYNGEKPDRSAITTVERTVERMAMKTAETGSDVSAEKEETETRMRLGTQGISVTMENTRENPSINSCFYKRRRVFKAGEEVQENITEFNQLKKPPGETRSGKRSEH</sequence>
<feature type="region of interest" description="Disordered" evidence="1">
    <location>
        <begin position="44"/>
        <end position="69"/>
    </location>
</feature>
<dbReference type="AlphaFoldDB" id="A0AAD1RGI2"/>
<organism evidence="2 3">
    <name type="scientific">Pelobates cultripes</name>
    <name type="common">Western spadefoot toad</name>
    <dbReference type="NCBI Taxonomy" id="61616"/>
    <lineage>
        <taxon>Eukaryota</taxon>
        <taxon>Metazoa</taxon>
        <taxon>Chordata</taxon>
        <taxon>Craniata</taxon>
        <taxon>Vertebrata</taxon>
        <taxon>Euteleostomi</taxon>
        <taxon>Amphibia</taxon>
        <taxon>Batrachia</taxon>
        <taxon>Anura</taxon>
        <taxon>Pelobatoidea</taxon>
        <taxon>Pelobatidae</taxon>
        <taxon>Pelobates</taxon>
    </lineage>
</organism>
<feature type="region of interest" description="Disordered" evidence="1">
    <location>
        <begin position="105"/>
        <end position="125"/>
    </location>
</feature>